<dbReference type="NCBIfam" id="TIGR00147">
    <property type="entry name" value="YegS/Rv2252/BmrU family lipid kinase"/>
    <property type="match status" value="1"/>
</dbReference>
<evidence type="ECO:0000256" key="1">
    <source>
        <dbReference type="ARBA" id="ARBA00001946"/>
    </source>
</evidence>
<evidence type="ECO:0000256" key="7">
    <source>
        <dbReference type="ARBA" id="ARBA00023209"/>
    </source>
</evidence>
<dbReference type="InterPro" id="IPR045540">
    <property type="entry name" value="YegS/DAGK_C"/>
</dbReference>
<comment type="caution">
    <text evidence="10">The sequence shown here is derived from an EMBL/GenBank/DDBJ whole genome shotgun (WGS) entry which is preliminary data.</text>
</comment>
<dbReference type="EMBL" id="JAJEQX010000027">
    <property type="protein sequence ID" value="MCC2255453.1"/>
    <property type="molecule type" value="Genomic_DNA"/>
</dbReference>
<evidence type="ECO:0000256" key="8">
    <source>
        <dbReference type="ARBA" id="ARBA00023264"/>
    </source>
</evidence>
<keyword evidence="6" id="KW-0067">ATP-binding</keyword>
<dbReference type="SMART" id="SM00046">
    <property type="entry name" value="DAGKc"/>
    <property type="match status" value="1"/>
</dbReference>
<keyword evidence="3" id="KW-0808">Transferase</keyword>
<evidence type="ECO:0000256" key="3">
    <source>
        <dbReference type="ARBA" id="ARBA00022679"/>
    </source>
</evidence>
<keyword evidence="7" id="KW-0594">Phospholipid biosynthesis</keyword>
<dbReference type="PANTHER" id="PTHR12358">
    <property type="entry name" value="SPHINGOSINE KINASE"/>
    <property type="match status" value="1"/>
</dbReference>
<dbReference type="Pfam" id="PF00781">
    <property type="entry name" value="DAGK_cat"/>
    <property type="match status" value="1"/>
</dbReference>
<evidence type="ECO:0000256" key="4">
    <source>
        <dbReference type="ARBA" id="ARBA00022741"/>
    </source>
</evidence>
<dbReference type="RefSeq" id="WP_227708506.1">
    <property type="nucleotide sequence ID" value="NZ_JAJEQX010000027.1"/>
</dbReference>
<dbReference type="InterPro" id="IPR050187">
    <property type="entry name" value="Lipid_Phosphate_FormReg"/>
</dbReference>
<keyword evidence="8" id="KW-1208">Phospholipid metabolism</keyword>
<keyword evidence="4" id="KW-0547">Nucleotide-binding</keyword>
<evidence type="ECO:0000259" key="9">
    <source>
        <dbReference type="PROSITE" id="PS50146"/>
    </source>
</evidence>
<dbReference type="InterPro" id="IPR005218">
    <property type="entry name" value="Diacylglycerol/lipid_kinase"/>
</dbReference>
<organism evidence="10 11">
    <name type="scientific">Ruminococcus turbiniformis</name>
    <dbReference type="NCBI Taxonomy" id="2881258"/>
    <lineage>
        <taxon>Bacteria</taxon>
        <taxon>Bacillati</taxon>
        <taxon>Bacillota</taxon>
        <taxon>Clostridia</taxon>
        <taxon>Eubacteriales</taxon>
        <taxon>Oscillospiraceae</taxon>
        <taxon>Ruminococcus</taxon>
    </lineage>
</organism>
<dbReference type="InterPro" id="IPR017438">
    <property type="entry name" value="ATP-NAD_kinase_N"/>
</dbReference>
<keyword evidence="7" id="KW-0444">Lipid biosynthesis</keyword>
<name>A0ABS8FZG0_9FIRM</name>
<evidence type="ECO:0000256" key="5">
    <source>
        <dbReference type="ARBA" id="ARBA00022777"/>
    </source>
</evidence>
<dbReference type="Proteomes" id="UP001198151">
    <property type="component" value="Unassembled WGS sequence"/>
</dbReference>
<dbReference type="Gene3D" id="3.40.50.10330">
    <property type="entry name" value="Probable inorganic polyphosphate/atp-NAD kinase, domain 1"/>
    <property type="match status" value="1"/>
</dbReference>
<keyword evidence="7" id="KW-0443">Lipid metabolism</keyword>
<gene>
    <name evidence="10" type="ORF">LKD70_13680</name>
</gene>
<dbReference type="PANTHER" id="PTHR12358:SF54">
    <property type="entry name" value="SPHINGOSINE KINASE RELATED PROTEIN"/>
    <property type="match status" value="1"/>
</dbReference>
<sequence length="317" mass="35010">MKLYEFIVNPQARSGLGMLTWNTLEPELKKRRSDYRLYLTERKKHAEKIAAQITADGQEHCIVVLGGDGTVNEVINGILDPGKVTLGYIPIGSSNDFARGLKLPVPAEKALEAILNPEGVVQIDLGVLEKNGERRRFAVSAGVGFDAAVCHEVCVSRWKRILNRFGMGKLTYAVVALDRLIKDKPVRMTIRTDDGTEKTFERTYFAAFMNLPFEGGGFKFCPEASPKDGMLDVVVAHDLTPLKILFLLPLALLGKHTGFREVTIFRCRRAGIFTEKPLALHTDGEPEFPRKAVAMEISGERLSVIGGTKAAANRKIS</sequence>
<dbReference type="InterPro" id="IPR016064">
    <property type="entry name" value="NAD/diacylglycerol_kinase_sf"/>
</dbReference>
<feature type="domain" description="DAGKc" evidence="9">
    <location>
        <begin position="1"/>
        <end position="132"/>
    </location>
</feature>
<dbReference type="GO" id="GO:0016301">
    <property type="term" value="F:kinase activity"/>
    <property type="evidence" value="ECO:0007669"/>
    <property type="project" value="UniProtKB-KW"/>
</dbReference>
<accession>A0ABS8FZG0</accession>
<dbReference type="Pfam" id="PF19279">
    <property type="entry name" value="YegS_C"/>
    <property type="match status" value="1"/>
</dbReference>
<comment type="cofactor">
    <cofactor evidence="1">
        <name>Mg(2+)</name>
        <dbReference type="ChEBI" id="CHEBI:18420"/>
    </cofactor>
</comment>
<dbReference type="PROSITE" id="PS50146">
    <property type="entry name" value="DAGK"/>
    <property type="match status" value="1"/>
</dbReference>
<dbReference type="InterPro" id="IPR001206">
    <property type="entry name" value="Diacylglycerol_kinase_cat_dom"/>
</dbReference>
<evidence type="ECO:0000313" key="11">
    <source>
        <dbReference type="Proteomes" id="UP001198151"/>
    </source>
</evidence>
<proteinExistence type="inferred from homology"/>
<protein>
    <submittedName>
        <fullName evidence="10">Diacylglycerol kinase family lipid kinase</fullName>
    </submittedName>
</protein>
<evidence type="ECO:0000256" key="2">
    <source>
        <dbReference type="ARBA" id="ARBA00005983"/>
    </source>
</evidence>
<reference evidence="10 11" key="1">
    <citation type="submission" date="2021-10" db="EMBL/GenBank/DDBJ databases">
        <title>Anaerobic single-cell dispensing facilitates the cultivation of human gut bacteria.</title>
        <authorList>
            <person name="Afrizal A."/>
        </authorList>
    </citation>
    <scope>NUCLEOTIDE SEQUENCE [LARGE SCALE GENOMIC DNA]</scope>
    <source>
        <strain evidence="10 11">CLA-AA-H200</strain>
    </source>
</reference>
<dbReference type="SUPFAM" id="SSF111331">
    <property type="entry name" value="NAD kinase/diacylglycerol kinase-like"/>
    <property type="match status" value="1"/>
</dbReference>
<comment type="similarity">
    <text evidence="2">Belongs to the diacylglycerol/lipid kinase family.</text>
</comment>
<dbReference type="Gene3D" id="2.60.200.40">
    <property type="match status" value="1"/>
</dbReference>
<keyword evidence="11" id="KW-1185">Reference proteome</keyword>
<evidence type="ECO:0000256" key="6">
    <source>
        <dbReference type="ARBA" id="ARBA00022840"/>
    </source>
</evidence>
<keyword evidence="5 10" id="KW-0418">Kinase</keyword>
<evidence type="ECO:0000313" key="10">
    <source>
        <dbReference type="EMBL" id="MCC2255453.1"/>
    </source>
</evidence>